<dbReference type="RefSeq" id="WP_254090769.1">
    <property type="nucleotide sequence ID" value="NZ_JAHESC010000017.1"/>
</dbReference>
<keyword evidence="10" id="KW-1185">Reference proteome</keyword>
<accession>A0AAP2D8N4</accession>
<keyword evidence="2 6" id="KW-0812">Transmembrane</keyword>
<dbReference type="GO" id="GO:0016020">
    <property type="term" value="C:membrane"/>
    <property type="evidence" value="ECO:0007669"/>
    <property type="project" value="UniProtKB-SubCell"/>
</dbReference>
<dbReference type="InterPro" id="IPR035952">
    <property type="entry name" value="Rhomboid-like_sf"/>
</dbReference>
<keyword evidence="9" id="KW-0645">Protease</keyword>
<evidence type="ECO:0000256" key="2">
    <source>
        <dbReference type="ARBA" id="ARBA00022692"/>
    </source>
</evidence>
<feature type="transmembrane region" description="Helical" evidence="6">
    <location>
        <begin position="143"/>
        <end position="166"/>
    </location>
</feature>
<dbReference type="GO" id="GO:0006508">
    <property type="term" value="P:proteolysis"/>
    <property type="evidence" value="ECO:0007669"/>
    <property type="project" value="UniProtKB-KW"/>
</dbReference>
<comment type="subcellular location">
    <subcellularLocation>
        <location evidence="1">Membrane</location>
        <topology evidence="1">Multi-pass membrane protein</topology>
    </subcellularLocation>
</comment>
<dbReference type="PANTHER" id="PTHR43066:SF11">
    <property type="entry name" value="PEPTIDASE S54 RHOMBOID DOMAIN-CONTAINING PROTEIN"/>
    <property type="match status" value="1"/>
</dbReference>
<evidence type="ECO:0000259" key="7">
    <source>
        <dbReference type="Pfam" id="PF01694"/>
    </source>
</evidence>
<dbReference type="GO" id="GO:0004252">
    <property type="term" value="F:serine-type endopeptidase activity"/>
    <property type="evidence" value="ECO:0007669"/>
    <property type="project" value="InterPro"/>
</dbReference>
<evidence type="ECO:0000313" key="9">
    <source>
        <dbReference type="EMBL" id="MBT1687538.1"/>
    </source>
</evidence>
<dbReference type="PANTHER" id="PTHR43066">
    <property type="entry name" value="RHOMBOID-RELATED PROTEIN"/>
    <property type="match status" value="1"/>
</dbReference>
<keyword evidence="4 6" id="KW-0472">Membrane</keyword>
<organism evidence="9 10">
    <name type="scientific">Dawidia soli</name>
    <dbReference type="NCBI Taxonomy" id="2782352"/>
    <lineage>
        <taxon>Bacteria</taxon>
        <taxon>Pseudomonadati</taxon>
        <taxon>Bacteroidota</taxon>
        <taxon>Cytophagia</taxon>
        <taxon>Cytophagales</taxon>
        <taxon>Chryseotaleaceae</taxon>
        <taxon>Dawidia</taxon>
    </lineage>
</organism>
<name>A0AAP2D8N4_9BACT</name>
<evidence type="ECO:0000256" key="6">
    <source>
        <dbReference type="SAM" id="Phobius"/>
    </source>
</evidence>
<dbReference type="Gene3D" id="1.20.1540.10">
    <property type="entry name" value="Rhomboid-like"/>
    <property type="match status" value="1"/>
</dbReference>
<proteinExistence type="predicted"/>
<evidence type="ECO:0000256" key="5">
    <source>
        <dbReference type="SAM" id="MobiDB-lite"/>
    </source>
</evidence>
<gene>
    <name evidence="9" type="ORF">KK078_13285</name>
</gene>
<protein>
    <submittedName>
        <fullName evidence="9">Rhomboid family intramembrane serine protease</fullName>
    </submittedName>
</protein>
<dbReference type="Proteomes" id="UP001319180">
    <property type="component" value="Unassembled WGS sequence"/>
</dbReference>
<feature type="region of interest" description="Disordered" evidence="5">
    <location>
        <begin position="242"/>
        <end position="266"/>
    </location>
</feature>
<feature type="transmembrane region" description="Helical" evidence="6">
    <location>
        <begin position="20"/>
        <end position="49"/>
    </location>
</feature>
<dbReference type="SUPFAM" id="SSF144091">
    <property type="entry name" value="Rhomboid-like"/>
    <property type="match status" value="1"/>
</dbReference>
<keyword evidence="9" id="KW-0378">Hydrolase</keyword>
<sequence length="298" mass="32266">MLEDFKNAFSRYNNATIQLIIINVIVFVVLGIITVVGDIAGLSSGLSWVHLQFTIPASIQAFIHRPWTILTYAFMHGGIGHIFFNMLALYYFGRLFAEYLGSDKLIAVYVLGAIAGGALYLLAYNTVPYFIAQNGTTMVGASAAVDAIIVAAATLLPDYTFFLFLLGPVRIKYIAAFVVVVSSLSVTGSNPGGNIAHLGGAAIGFVYVKQLQAGANWGAWVTATLEWIKGLFKPRTRVKVSYRSERNRPEGRGRASSQSSSSSLSQAELDAILDKISAGGYESLTKEEKEKLFNASKK</sequence>
<evidence type="ECO:0000256" key="3">
    <source>
        <dbReference type="ARBA" id="ARBA00022989"/>
    </source>
</evidence>
<evidence type="ECO:0000259" key="8">
    <source>
        <dbReference type="Pfam" id="PF20216"/>
    </source>
</evidence>
<evidence type="ECO:0000256" key="1">
    <source>
        <dbReference type="ARBA" id="ARBA00004141"/>
    </source>
</evidence>
<feature type="compositionally biased region" description="Low complexity" evidence="5">
    <location>
        <begin position="254"/>
        <end position="266"/>
    </location>
</feature>
<feature type="compositionally biased region" description="Basic and acidic residues" evidence="5">
    <location>
        <begin position="242"/>
        <end position="253"/>
    </location>
</feature>
<evidence type="ECO:0000313" key="10">
    <source>
        <dbReference type="Proteomes" id="UP001319180"/>
    </source>
</evidence>
<dbReference type="AlphaFoldDB" id="A0AAP2D8N4"/>
<keyword evidence="3 6" id="KW-1133">Transmembrane helix</keyword>
<dbReference type="Pfam" id="PF20216">
    <property type="entry name" value="DUF6576"/>
    <property type="match status" value="1"/>
</dbReference>
<feature type="domain" description="Peptidase S54 rhomboid" evidence="7">
    <location>
        <begin position="66"/>
        <end position="208"/>
    </location>
</feature>
<reference evidence="9 10" key="1">
    <citation type="submission" date="2021-05" db="EMBL/GenBank/DDBJ databases">
        <title>A Polyphasic approach of four new species of the genus Ohtaekwangia: Ohtaekwangia histidinii sp. nov., Ohtaekwangia cretensis sp. nov., Ohtaekwangia indiensis sp. nov., Ohtaekwangia reichenbachii sp. nov. from diverse environment.</title>
        <authorList>
            <person name="Octaviana S."/>
        </authorList>
    </citation>
    <scope>NUCLEOTIDE SEQUENCE [LARGE SCALE GENOMIC DNA]</scope>
    <source>
        <strain evidence="9 10">PWU37</strain>
    </source>
</reference>
<dbReference type="EMBL" id="JAHESC010000017">
    <property type="protein sequence ID" value="MBT1687538.1"/>
    <property type="molecule type" value="Genomic_DNA"/>
</dbReference>
<feature type="transmembrane region" description="Helical" evidence="6">
    <location>
        <begin position="105"/>
        <end position="123"/>
    </location>
</feature>
<dbReference type="InterPro" id="IPR022764">
    <property type="entry name" value="Peptidase_S54_rhomboid_dom"/>
</dbReference>
<dbReference type="Pfam" id="PF01694">
    <property type="entry name" value="Rhomboid"/>
    <property type="match status" value="1"/>
</dbReference>
<comment type="caution">
    <text evidence="9">The sequence shown here is derived from an EMBL/GenBank/DDBJ whole genome shotgun (WGS) entry which is preliminary data.</text>
</comment>
<feature type="transmembrane region" description="Helical" evidence="6">
    <location>
        <begin position="69"/>
        <end position="93"/>
    </location>
</feature>
<dbReference type="InterPro" id="IPR046483">
    <property type="entry name" value="DUF6576"/>
</dbReference>
<evidence type="ECO:0000256" key="4">
    <source>
        <dbReference type="ARBA" id="ARBA00023136"/>
    </source>
</evidence>
<feature type="domain" description="DUF6576" evidence="8">
    <location>
        <begin position="265"/>
        <end position="298"/>
    </location>
</feature>